<evidence type="ECO:0000313" key="1">
    <source>
        <dbReference type="EMBL" id="EEC06348.1"/>
    </source>
</evidence>
<reference evidence="1 3" key="1">
    <citation type="submission" date="2008-03" db="EMBL/GenBank/DDBJ databases">
        <title>Annotation of Ixodes scapularis.</title>
        <authorList>
            <consortium name="Ixodes scapularis Genome Project Consortium"/>
            <person name="Caler E."/>
            <person name="Hannick L.I."/>
            <person name="Bidwell S."/>
            <person name="Joardar V."/>
            <person name="Thiagarajan M."/>
            <person name="Amedeo P."/>
            <person name="Galinsky K.J."/>
            <person name="Schobel S."/>
            <person name="Inman J."/>
            <person name="Hostetler J."/>
            <person name="Miller J."/>
            <person name="Hammond M."/>
            <person name="Megy K."/>
            <person name="Lawson D."/>
            <person name="Kodira C."/>
            <person name="Sutton G."/>
            <person name="Meyer J."/>
            <person name="Hill C.A."/>
            <person name="Birren B."/>
            <person name="Nene V."/>
            <person name="Collins F."/>
            <person name="Alarcon-Chaidez F."/>
            <person name="Wikel S."/>
            <person name="Strausberg R."/>
        </authorList>
    </citation>
    <scope>NUCLEOTIDE SEQUENCE [LARGE SCALE GENOMIC DNA]</scope>
    <source>
        <strain evidence="3">Wikel</strain>
        <strain evidence="1">Wikel colony</strain>
    </source>
</reference>
<reference evidence="2" key="2">
    <citation type="submission" date="2020-05" db="UniProtKB">
        <authorList>
            <consortium name="EnsemblMetazoa"/>
        </authorList>
    </citation>
    <scope>IDENTIFICATION</scope>
    <source>
        <strain evidence="2">wikel</strain>
    </source>
</reference>
<keyword evidence="3" id="KW-1185">Reference proteome</keyword>
<dbReference type="PaxDb" id="6945-B7PIC6"/>
<dbReference type="VEuPathDB" id="VectorBase:ISCI017982"/>
<dbReference type="InParanoid" id="B7PIC6"/>
<dbReference type="EnsemblMetazoa" id="ISCW017982-RA">
    <property type="protein sequence ID" value="ISCW017982-PA"/>
    <property type="gene ID" value="ISCW017982"/>
</dbReference>
<evidence type="ECO:0000313" key="3">
    <source>
        <dbReference type="Proteomes" id="UP000001555"/>
    </source>
</evidence>
<gene>
    <name evidence="1" type="ORF">IscW_ISCW017982</name>
</gene>
<dbReference type="HOGENOM" id="CLU_2485838_0_0_1"/>
<accession>B7PIC6</accession>
<dbReference type="AlphaFoldDB" id="B7PIC6"/>
<evidence type="ECO:0000313" key="2">
    <source>
        <dbReference type="EnsemblMetazoa" id="ISCW017982-PA"/>
    </source>
</evidence>
<dbReference type="EMBL" id="ABJB010325482">
    <property type="status" value="NOT_ANNOTATED_CDS"/>
    <property type="molecule type" value="Genomic_DNA"/>
</dbReference>
<dbReference type="EMBL" id="DS718108">
    <property type="protein sequence ID" value="EEC06348.1"/>
    <property type="molecule type" value="Genomic_DNA"/>
</dbReference>
<dbReference type="Proteomes" id="UP000001555">
    <property type="component" value="Unassembled WGS sequence"/>
</dbReference>
<name>B7PIC6_IXOSC</name>
<organism>
    <name type="scientific">Ixodes scapularis</name>
    <name type="common">Black-legged tick</name>
    <name type="synonym">Deer tick</name>
    <dbReference type="NCBI Taxonomy" id="6945"/>
    <lineage>
        <taxon>Eukaryota</taxon>
        <taxon>Metazoa</taxon>
        <taxon>Ecdysozoa</taxon>
        <taxon>Arthropoda</taxon>
        <taxon>Chelicerata</taxon>
        <taxon>Arachnida</taxon>
        <taxon>Acari</taxon>
        <taxon>Parasitiformes</taxon>
        <taxon>Ixodida</taxon>
        <taxon>Ixodoidea</taxon>
        <taxon>Ixodidae</taxon>
        <taxon>Ixodinae</taxon>
        <taxon>Ixodes</taxon>
    </lineage>
</organism>
<protein>
    <submittedName>
        <fullName evidence="1 2">Uncharacterized protein</fullName>
    </submittedName>
</protein>
<dbReference type="VEuPathDB" id="VectorBase:ISCW017982"/>
<proteinExistence type="predicted"/>
<sequence>MFVYTDYVALWGKAMSHRRRTIVRKLQQILDNVVHRLCQPGLTVSPEKKQTLYWAPRFGTYQYTLKILGKVVLRDGRATYPGVQPEG</sequence>